<accession>A0A917Z2K5</accession>
<dbReference type="EMBL" id="BMLS01000004">
    <property type="protein sequence ID" value="GGO71285.1"/>
    <property type="molecule type" value="Genomic_DNA"/>
</dbReference>
<evidence type="ECO:0000313" key="3">
    <source>
        <dbReference type="EMBL" id="GGO71285.1"/>
    </source>
</evidence>
<sequence>MKKPVYYLSYILRKLWTLSAVLLVTLAVLLSLLRYSLPYMDSKKHWLEDYINQQYGTDLKIGSISAAWQGAGPSIVLRDVALNGQNDSPIQLNIRETEIELDFWGSVKNGNIQSQRFNLDGLTLSLDIPRLESGDSEYPVVDALQALFLEQLQRFSVNNSDLFLASDKERQHIQIQQLSWLNQDQRHQGTGLMRVAELTRNSARFILDLRGGRDNLSGTFHADAKELDISPWLAQFNPSQRELAGGRLNFSLWAEIRDSNAVSVQANFSDSQLSFKGKQPASLRIAKGTLRAEPDDSGWRFALQQAELLSNEEQRLTLDLQGYASDSGDYLLRSSDLQLAELSPVLSGFVSEQQADWLAAMSPQGKLTQLALLVNSKGLAATLAFSDLELAASSQMPGVSGLQGRFDWAYGQGRLSLTGHDGYLLTDGLLDSRLAFDGLDADLYIQQDAEGSILTVPKLAFSSDVVSFNQAVRYNSQDGELTLVTQVEGLSVADAKKLFPGELMGQNTKHYLDHALVSGRVKHANLLWHGVPANYPFTDNSGIFQAQVELQDSEFLFDDDWPALTELSMQLLFENQGLWMDSSKGKLRNLKVGHVQAVIPELRDDSVLTISLKDLAQGQDVTDLMVNSELADSVGAALKEVQIEGELQAELELTIPLSGRDVVARGKVGFNGNKVGVRSLQLDMLKTHGELTFVNDKINAKGLQAEVLGQPTTISLQGQQRTEGYQTKIQLNGQWNWHQFLLAQHPGLEPFVAGVSPWQADLTLTLPEQGYQYEFNLQSDMLNVVSDLPAPFAKGAGTELPLLLDVSGDQQVSNVRLQLGNAVRFNGLLPHQEMRFSRAHLALGESSFAGMGNGFSISANLPFISVEQWHSAIAALLSLPSEGEGLFPIPERIFVNAQNLDLMGLVLNQTEVNFKHSDLAWLATLNAKQGRAEIEIGHDWLERGISIQADYLALPAWQTSEQSEETDFSQFPPLLFECQRCSYLDYELGQVSIKLSRAEHGMKIDRLEMKLPDSRIAASGNWFISEAGSSTKLSGNLESKDFGALLKHFKFDAGIRDSGARMDFDLSWQQAPYQFNFATLNGDVKWALSDGYLSEVSDKGARLFSILSLESLVRKLTLDFRDVFAKGFFYDKMDGTFQVTDGRVHTEDTSIDGAAGKMALVGYTDLNDKSLAYKIGFTPKVTSSLPVILAWMVNPATALAAFALDEVLTSAKVISNIEYSLTGTLDEPVLQELGRDSREVQLPAKAKPKEPAPLPPQLPLEETSNG</sequence>
<keyword evidence="4" id="KW-1185">Reference proteome</keyword>
<organism evidence="3 4">
    <name type="scientific">Bowmanella pacifica</name>
    <dbReference type="NCBI Taxonomy" id="502051"/>
    <lineage>
        <taxon>Bacteria</taxon>
        <taxon>Pseudomonadati</taxon>
        <taxon>Pseudomonadota</taxon>
        <taxon>Gammaproteobacteria</taxon>
        <taxon>Alteromonadales</taxon>
        <taxon>Alteromonadaceae</taxon>
        <taxon>Bowmanella</taxon>
    </lineage>
</organism>
<dbReference type="AlphaFoldDB" id="A0A917Z2K5"/>
<evidence type="ECO:0000313" key="4">
    <source>
        <dbReference type="Proteomes" id="UP000606935"/>
    </source>
</evidence>
<dbReference type="RefSeq" id="WP_188696053.1">
    <property type="nucleotide sequence ID" value="NZ_BMLS01000004.1"/>
</dbReference>
<feature type="domain" description="YhdP central" evidence="2">
    <location>
        <begin position="11"/>
        <end position="1229"/>
    </location>
</feature>
<dbReference type="InterPro" id="IPR011836">
    <property type="entry name" value="YhdP"/>
</dbReference>
<dbReference type="NCBIfam" id="TIGR02099">
    <property type="entry name" value="YhdP family protein"/>
    <property type="match status" value="1"/>
</dbReference>
<reference evidence="3" key="1">
    <citation type="journal article" date="2014" name="Int. J. Syst. Evol. Microbiol.">
        <title>Complete genome sequence of Corynebacterium casei LMG S-19264T (=DSM 44701T), isolated from a smear-ripened cheese.</title>
        <authorList>
            <consortium name="US DOE Joint Genome Institute (JGI-PGF)"/>
            <person name="Walter F."/>
            <person name="Albersmeier A."/>
            <person name="Kalinowski J."/>
            <person name="Ruckert C."/>
        </authorList>
    </citation>
    <scope>NUCLEOTIDE SEQUENCE</scope>
    <source>
        <strain evidence="3">CGMCC 1.7086</strain>
    </source>
</reference>
<gene>
    <name evidence="3" type="ORF">GCM10010982_26730</name>
</gene>
<dbReference type="InterPro" id="IPR025263">
    <property type="entry name" value="YhdP_central"/>
</dbReference>
<reference evidence="3" key="2">
    <citation type="submission" date="2020-09" db="EMBL/GenBank/DDBJ databases">
        <authorList>
            <person name="Sun Q."/>
            <person name="Zhou Y."/>
        </authorList>
    </citation>
    <scope>NUCLEOTIDE SEQUENCE</scope>
    <source>
        <strain evidence="3">CGMCC 1.7086</strain>
    </source>
</reference>
<name>A0A917Z2K5_9ALTE</name>
<evidence type="ECO:0000256" key="1">
    <source>
        <dbReference type="SAM" id="MobiDB-lite"/>
    </source>
</evidence>
<protein>
    <submittedName>
        <fullName evidence="3">DUF3971 domain-containing protein</fullName>
    </submittedName>
</protein>
<evidence type="ECO:0000259" key="2">
    <source>
        <dbReference type="Pfam" id="PF13116"/>
    </source>
</evidence>
<feature type="region of interest" description="Disordered" evidence="1">
    <location>
        <begin position="1238"/>
        <end position="1266"/>
    </location>
</feature>
<dbReference type="PANTHER" id="PTHR38690:SF1">
    <property type="entry name" value="PROTEASE"/>
    <property type="match status" value="1"/>
</dbReference>
<proteinExistence type="predicted"/>
<dbReference type="Proteomes" id="UP000606935">
    <property type="component" value="Unassembled WGS sequence"/>
</dbReference>
<dbReference type="PANTHER" id="PTHR38690">
    <property type="entry name" value="PROTEASE-RELATED"/>
    <property type="match status" value="1"/>
</dbReference>
<dbReference type="Pfam" id="PF13116">
    <property type="entry name" value="YhdP"/>
    <property type="match status" value="1"/>
</dbReference>
<comment type="caution">
    <text evidence="3">The sequence shown here is derived from an EMBL/GenBank/DDBJ whole genome shotgun (WGS) entry which is preliminary data.</text>
</comment>